<dbReference type="PANTHER" id="PTHR48104:SF30">
    <property type="entry name" value="METACASPASE-1"/>
    <property type="match status" value="1"/>
</dbReference>
<dbReference type="PANTHER" id="PTHR48104">
    <property type="entry name" value="METACASPASE-4"/>
    <property type="match status" value="1"/>
</dbReference>
<accession>A0A4Q2DLB2</accession>
<evidence type="ECO:0000256" key="1">
    <source>
        <dbReference type="ARBA" id="ARBA00009005"/>
    </source>
</evidence>
<dbReference type="Pfam" id="PF00656">
    <property type="entry name" value="Peptidase_C14"/>
    <property type="match status" value="1"/>
</dbReference>
<dbReference type="Proteomes" id="UP000290288">
    <property type="component" value="Unassembled WGS sequence"/>
</dbReference>
<dbReference type="GO" id="GO:0006508">
    <property type="term" value="P:proteolysis"/>
    <property type="evidence" value="ECO:0007669"/>
    <property type="project" value="InterPro"/>
</dbReference>
<feature type="compositionally biased region" description="Polar residues" evidence="4">
    <location>
        <begin position="1"/>
        <end position="39"/>
    </location>
</feature>
<evidence type="ECO:0000256" key="4">
    <source>
        <dbReference type="SAM" id="MobiDB-lite"/>
    </source>
</evidence>
<keyword evidence="7" id="KW-1185">Reference proteome</keyword>
<dbReference type="SUPFAM" id="SSF52129">
    <property type="entry name" value="Caspase-like"/>
    <property type="match status" value="1"/>
</dbReference>
<dbReference type="InterPro" id="IPR029030">
    <property type="entry name" value="Caspase-like_dom_sf"/>
</dbReference>
<dbReference type="OrthoDB" id="3223806at2759"/>
<feature type="region of interest" description="Disordered" evidence="4">
    <location>
        <begin position="1"/>
        <end position="47"/>
    </location>
</feature>
<protein>
    <recommendedName>
        <fullName evidence="5">Peptidase C14 caspase domain-containing protein</fullName>
    </recommendedName>
</protein>
<organism evidence="6 7">
    <name type="scientific">Candolleomyces aberdarensis</name>
    <dbReference type="NCBI Taxonomy" id="2316362"/>
    <lineage>
        <taxon>Eukaryota</taxon>
        <taxon>Fungi</taxon>
        <taxon>Dikarya</taxon>
        <taxon>Basidiomycota</taxon>
        <taxon>Agaricomycotina</taxon>
        <taxon>Agaricomycetes</taxon>
        <taxon>Agaricomycetidae</taxon>
        <taxon>Agaricales</taxon>
        <taxon>Agaricineae</taxon>
        <taxon>Psathyrellaceae</taxon>
        <taxon>Candolleomyces</taxon>
    </lineage>
</organism>
<keyword evidence="3" id="KW-0645">Protease</keyword>
<keyword evidence="3" id="KW-0788">Thiol protease</keyword>
<dbReference type="EMBL" id="SDEE01000128">
    <property type="protein sequence ID" value="RXW20910.1"/>
    <property type="molecule type" value="Genomic_DNA"/>
</dbReference>
<dbReference type="Gene3D" id="3.40.50.12660">
    <property type="match status" value="1"/>
</dbReference>
<proteinExistence type="inferred from homology"/>
<dbReference type="AlphaFoldDB" id="A0A4Q2DLB2"/>
<comment type="caution">
    <text evidence="6">The sequence shown here is derived from an EMBL/GenBank/DDBJ whole genome shotgun (WGS) entry which is preliminary data.</text>
</comment>
<dbReference type="GO" id="GO:0004197">
    <property type="term" value="F:cysteine-type endopeptidase activity"/>
    <property type="evidence" value="ECO:0007669"/>
    <property type="project" value="InterPro"/>
</dbReference>
<evidence type="ECO:0000313" key="6">
    <source>
        <dbReference type="EMBL" id="RXW20910.1"/>
    </source>
</evidence>
<comment type="similarity">
    <text evidence="1">Belongs to the peptidase C14B family.</text>
</comment>
<dbReference type="GO" id="GO:0006915">
    <property type="term" value="P:apoptotic process"/>
    <property type="evidence" value="ECO:0007669"/>
    <property type="project" value="UniProtKB-KW"/>
</dbReference>
<keyword evidence="2" id="KW-0053">Apoptosis</keyword>
<dbReference type="InterPro" id="IPR011600">
    <property type="entry name" value="Pept_C14_caspase"/>
</dbReference>
<dbReference type="GO" id="GO:0005737">
    <property type="term" value="C:cytoplasm"/>
    <property type="evidence" value="ECO:0007669"/>
    <property type="project" value="TreeGrafter"/>
</dbReference>
<gene>
    <name evidence="6" type="ORF">EST38_g4936</name>
</gene>
<sequence>MATIGSSHPSLPLYTNTHIPSTARSDSYGQTYNSYSKTHSAPAPPKHIHYSKCNGRRKALCIGINYTGQRNELRGCVNDARRVRQFLIKNGYPPENIVLLTDDSEDPRLLPTKKNILACMKWLVKGAQPNDALFFHYSGHGGQTPDLDGDEVDGFDEVIFPLDFKKNGHITDDVRPLPDDCRLTGLFDACHSGTVLDLPYIYSSHGRLKGSHVSSRARRRKATNADVISWSGCKDGQTSADTFHGGVAVGAMSHAFVSSLTNQPNQTYQELLRSVRLILHPRFSQKPQLGSSHHIDTGLKFVF</sequence>
<dbReference type="InterPro" id="IPR050452">
    <property type="entry name" value="Metacaspase"/>
</dbReference>
<evidence type="ECO:0000313" key="7">
    <source>
        <dbReference type="Proteomes" id="UP000290288"/>
    </source>
</evidence>
<name>A0A4Q2DLB2_9AGAR</name>
<evidence type="ECO:0000259" key="5">
    <source>
        <dbReference type="Pfam" id="PF00656"/>
    </source>
</evidence>
<evidence type="ECO:0000256" key="2">
    <source>
        <dbReference type="ARBA" id="ARBA00022703"/>
    </source>
</evidence>
<keyword evidence="3" id="KW-0378">Hydrolase</keyword>
<evidence type="ECO:0000256" key="3">
    <source>
        <dbReference type="ARBA" id="ARBA00022807"/>
    </source>
</evidence>
<feature type="domain" description="Peptidase C14 caspase" evidence="5">
    <location>
        <begin position="56"/>
        <end position="292"/>
    </location>
</feature>
<reference evidence="6 7" key="1">
    <citation type="submission" date="2019-01" db="EMBL/GenBank/DDBJ databases">
        <title>Draft genome sequence of Psathyrella aberdarensis IHI B618.</title>
        <authorList>
            <person name="Buettner E."/>
            <person name="Kellner H."/>
        </authorList>
    </citation>
    <scope>NUCLEOTIDE SEQUENCE [LARGE SCALE GENOMIC DNA]</scope>
    <source>
        <strain evidence="6 7">IHI B618</strain>
    </source>
</reference>